<keyword evidence="4" id="KW-1185">Reference proteome</keyword>
<name>A0A220VFK0_9GAMM</name>
<dbReference type="KEGG" id="pmai:CF386_08595"/>
<dbReference type="SUPFAM" id="SSF52096">
    <property type="entry name" value="ClpP/crotonase"/>
    <property type="match status" value="1"/>
</dbReference>
<evidence type="ECO:0000313" key="3">
    <source>
        <dbReference type="EMBL" id="ASK79119.1"/>
    </source>
</evidence>
<dbReference type="InterPro" id="IPR029045">
    <property type="entry name" value="ClpP/crotonase-like_dom_sf"/>
</dbReference>
<feature type="domain" description="Tail specific protease" evidence="2">
    <location>
        <begin position="131"/>
        <end position="327"/>
    </location>
</feature>
<dbReference type="OrthoDB" id="7266775at2"/>
<evidence type="ECO:0000256" key="1">
    <source>
        <dbReference type="SAM" id="Phobius"/>
    </source>
</evidence>
<keyword evidence="1" id="KW-0812">Transmembrane</keyword>
<dbReference type="Proteomes" id="UP000242175">
    <property type="component" value="Chromosome small"/>
</dbReference>
<sequence>MSSYFDTPVSHIRNFILVFILFFSVNLFAFPGYWKQQALTDMERIHSTIKKYDPYKYSKLQAPYQSWLKNGISISKNDINMVVDKVSYFEFLEKYVKRYDIQHIFLIYRKPYRSHHKKNYDPTIRELSDNITWIKIPTFQRSSKSKEKKLKKKFKELDLIMPKLRNNKNIVIDLRGNRGGSGHDARGLVVSLYGREYLLSRGKSFYWNQKRSYITTISPPVIEKYLDDSSYIGRKANNAIIHNKKFFKYSVWPYYPYKPQINMVDNPVKGNIYILIDKECASMCYLLARVWGTLPNVHLLGEPPRSNMGLITNPVVFKISKYAKLGLASSLITSPKSLVNKDLKFDYILHEDMKNDQVVIPWVRSIIQN</sequence>
<protein>
    <recommendedName>
        <fullName evidence="2">Tail specific protease domain-containing protein</fullName>
    </recommendedName>
</protein>
<keyword evidence="1" id="KW-1133">Transmembrane helix</keyword>
<dbReference type="EMBL" id="CP022356">
    <property type="protein sequence ID" value="ASK79119.1"/>
    <property type="molecule type" value="Genomic_DNA"/>
</dbReference>
<evidence type="ECO:0000259" key="2">
    <source>
        <dbReference type="Pfam" id="PF03572"/>
    </source>
</evidence>
<proteinExistence type="predicted"/>
<feature type="transmembrane region" description="Helical" evidence="1">
    <location>
        <begin position="12"/>
        <end position="34"/>
    </location>
</feature>
<dbReference type="GO" id="GO:0006508">
    <property type="term" value="P:proteolysis"/>
    <property type="evidence" value="ECO:0007669"/>
    <property type="project" value="InterPro"/>
</dbReference>
<keyword evidence="1" id="KW-0472">Membrane</keyword>
<dbReference type="InterPro" id="IPR005151">
    <property type="entry name" value="Tail-specific_protease"/>
</dbReference>
<dbReference type="GO" id="GO:0008236">
    <property type="term" value="F:serine-type peptidase activity"/>
    <property type="evidence" value="ECO:0007669"/>
    <property type="project" value="InterPro"/>
</dbReference>
<dbReference type="RefSeq" id="WP_089074027.1">
    <property type="nucleotide sequence ID" value="NZ_CBCSAM010000002.1"/>
</dbReference>
<reference evidence="3 4" key="1">
    <citation type="journal article" date="2016" name="Int. J. Syst. Evol. Microbiol.">
        <title>Paraphotobacterium marinum gen. nov., sp. nov., a member of the family Vibrionaceae, isolated from surface seawater.</title>
        <authorList>
            <person name="Huang Z."/>
            <person name="Dong C."/>
            <person name="Shao Z."/>
        </authorList>
    </citation>
    <scope>NUCLEOTIDE SEQUENCE [LARGE SCALE GENOMIC DNA]</scope>
    <source>
        <strain evidence="3 4">NSCS20N07D</strain>
    </source>
</reference>
<dbReference type="Gene3D" id="3.90.226.10">
    <property type="entry name" value="2-enoyl-CoA Hydratase, Chain A, domain 1"/>
    <property type="match status" value="1"/>
</dbReference>
<gene>
    <name evidence="3" type="ORF">CF386_08595</name>
</gene>
<organism evidence="3 4">
    <name type="scientific">Paraphotobacterium marinum</name>
    <dbReference type="NCBI Taxonomy" id="1755811"/>
    <lineage>
        <taxon>Bacteria</taxon>
        <taxon>Pseudomonadati</taxon>
        <taxon>Pseudomonadota</taxon>
        <taxon>Gammaproteobacteria</taxon>
        <taxon>Vibrionales</taxon>
        <taxon>Vibrionaceae</taxon>
        <taxon>Paraphotobacterium</taxon>
    </lineage>
</organism>
<evidence type="ECO:0000313" key="4">
    <source>
        <dbReference type="Proteomes" id="UP000242175"/>
    </source>
</evidence>
<dbReference type="Pfam" id="PF03572">
    <property type="entry name" value="Peptidase_S41"/>
    <property type="match status" value="1"/>
</dbReference>
<accession>A0A220VFK0</accession>
<dbReference type="AlphaFoldDB" id="A0A220VFK0"/>